<comment type="caution">
    <text evidence="2">The sequence shown here is derived from an EMBL/GenBank/DDBJ whole genome shotgun (WGS) entry which is preliminary data.</text>
</comment>
<evidence type="ECO:0000313" key="2">
    <source>
        <dbReference type="EMBL" id="KAK2952763.1"/>
    </source>
</evidence>
<evidence type="ECO:0000256" key="1">
    <source>
        <dbReference type="SAM" id="MobiDB-lite"/>
    </source>
</evidence>
<proteinExistence type="predicted"/>
<gene>
    <name evidence="2" type="ORF">BLNAU_12231</name>
</gene>
<dbReference type="Proteomes" id="UP001281761">
    <property type="component" value="Unassembled WGS sequence"/>
</dbReference>
<evidence type="ECO:0000313" key="3">
    <source>
        <dbReference type="Proteomes" id="UP001281761"/>
    </source>
</evidence>
<feature type="region of interest" description="Disordered" evidence="1">
    <location>
        <begin position="610"/>
        <end position="630"/>
    </location>
</feature>
<accession>A0ABQ9XK11</accession>
<sequence>MQTISISLLHTYLVESRSLRRQNSNENEKLNNSIISFEDLLHSHSKYIKERNQVKQSIEHRRELLNKYLLEFDSIAYDLKTFSQRVSYILGSFSDLLPKHTFSRQFSVAFKQERIIQRIQPKLIRQWKDHIPQINETEIKHERTMKNVPQTVLHTLNYSASLLREFLIALQSPFSPIIVSSKSVFSPTFIVVHHQQTSLHSLRKTFSIASSTDKDYVASAVFSFFQLFTITSISPQSRKFLRERADLKQDIMKSRRPTPHLVRPRPSDLLRIDFNPAPRVEIQPDSILDRIWAVDSMSLPQMMEWSHQNLQFTDWKLYLTKEENDDLYWFFNPFIPPISSTSLPSIELDVNIPKRSSDHRVSVIKPRVSLITPPSSLSIPVPPPSRAVSIRDAEVVTPFWSLSLPPITHNPNQQVNAAMGLVAILVRCLSFVLGQPLHNPIFVGLSHSFIFHADSAPLFSLFRSSATLFTALYHPFTLDTLSKPEKKSNQPDKARSIVSLAQRVEQFVISHPNTRAPTTRLFSYVFLDPVQVPSSPISDDWDHINAISQPSGRSSSRLSSDEKSFKVTNTMFTSNPLPPPPNPHGTKPNAFTSTGILSASLEIPDESVIQCHSPQDSPKDPPTQIAPIPPPPPPLAFPHLTFKHLTTLNNIPLGTSLSALLNLYDSPHSSSLPLYPLFVNGPNDYPRFQMAVHLLSENIAFLYSFCSLTVDPAKHILHQLFDFVVSLLAM</sequence>
<organism evidence="2 3">
    <name type="scientific">Blattamonas nauphoetae</name>
    <dbReference type="NCBI Taxonomy" id="2049346"/>
    <lineage>
        <taxon>Eukaryota</taxon>
        <taxon>Metamonada</taxon>
        <taxon>Preaxostyla</taxon>
        <taxon>Oxymonadida</taxon>
        <taxon>Blattamonas</taxon>
    </lineage>
</organism>
<dbReference type="EMBL" id="JARBJD010000099">
    <property type="protein sequence ID" value="KAK2952763.1"/>
    <property type="molecule type" value="Genomic_DNA"/>
</dbReference>
<feature type="region of interest" description="Disordered" evidence="1">
    <location>
        <begin position="538"/>
        <end position="563"/>
    </location>
</feature>
<name>A0ABQ9XK11_9EUKA</name>
<feature type="compositionally biased region" description="Low complexity" evidence="1">
    <location>
        <begin position="548"/>
        <end position="558"/>
    </location>
</feature>
<reference evidence="2 3" key="1">
    <citation type="journal article" date="2022" name="bioRxiv">
        <title>Genomics of Preaxostyla Flagellates Illuminates Evolutionary Transitions and the Path Towards Mitochondrial Loss.</title>
        <authorList>
            <person name="Novak L.V.F."/>
            <person name="Treitli S.C."/>
            <person name="Pyrih J."/>
            <person name="Halakuc P."/>
            <person name="Pipaliya S.V."/>
            <person name="Vacek V."/>
            <person name="Brzon O."/>
            <person name="Soukal P."/>
            <person name="Eme L."/>
            <person name="Dacks J.B."/>
            <person name="Karnkowska A."/>
            <person name="Elias M."/>
            <person name="Hampl V."/>
        </authorList>
    </citation>
    <scope>NUCLEOTIDE SEQUENCE [LARGE SCALE GENOMIC DNA]</scope>
    <source>
        <strain evidence="2">NAU3</strain>
        <tissue evidence="2">Gut</tissue>
    </source>
</reference>
<keyword evidence="3" id="KW-1185">Reference proteome</keyword>
<protein>
    <submittedName>
        <fullName evidence="2">Uncharacterized protein</fullName>
    </submittedName>
</protein>